<evidence type="ECO:0000256" key="13">
    <source>
        <dbReference type="ARBA" id="ARBA00053015"/>
    </source>
</evidence>
<evidence type="ECO:0000256" key="11">
    <source>
        <dbReference type="ARBA" id="ARBA00023136"/>
    </source>
</evidence>
<dbReference type="NCBIfam" id="TIGR01005">
    <property type="entry name" value="eps_transp_fam"/>
    <property type="match status" value="1"/>
</dbReference>
<organism evidence="19 20">
    <name type="scientific">Paraburkholderia caballeronis</name>
    <dbReference type="NCBI Taxonomy" id="416943"/>
    <lineage>
        <taxon>Bacteria</taxon>
        <taxon>Pseudomonadati</taxon>
        <taxon>Pseudomonadota</taxon>
        <taxon>Betaproteobacteria</taxon>
        <taxon>Burkholderiales</taxon>
        <taxon>Burkholderiaceae</taxon>
        <taxon>Paraburkholderia</taxon>
    </lineage>
</organism>
<keyword evidence="8 19" id="KW-0418">Kinase</keyword>
<keyword evidence="10 15" id="KW-1133">Transmembrane helix</keyword>
<dbReference type="Pfam" id="PF02706">
    <property type="entry name" value="Wzz"/>
    <property type="match status" value="1"/>
</dbReference>
<keyword evidence="20" id="KW-1185">Reference proteome</keyword>
<reference evidence="20" key="1">
    <citation type="submission" date="2016-10" db="EMBL/GenBank/DDBJ databases">
        <authorList>
            <person name="Varghese N."/>
            <person name="Submissions S."/>
        </authorList>
    </citation>
    <scope>NUCLEOTIDE SEQUENCE [LARGE SCALE GENOMIC DNA]</scope>
    <source>
        <strain evidence="20">LMG 26416</strain>
    </source>
</reference>
<evidence type="ECO:0000259" key="17">
    <source>
        <dbReference type="Pfam" id="PF13614"/>
    </source>
</evidence>
<dbReference type="GO" id="GO:0005886">
    <property type="term" value="C:plasma membrane"/>
    <property type="evidence" value="ECO:0007669"/>
    <property type="project" value="UniProtKB-SubCell"/>
</dbReference>
<dbReference type="InterPro" id="IPR050445">
    <property type="entry name" value="Bact_polysacc_biosynth/exp"/>
</dbReference>
<evidence type="ECO:0000256" key="14">
    <source>
        <dbReference type="SAM" id="Coils"/>
    </source>
</evidence>
<dbReference type="SUPFAM" id="SSF52540">
    <property type="entry name" value="P-loop containing nucleoside triphosphate hydrolases"/>
    <property type="match status" value="1"/>
</dbReference>
<keyword evidence="5" id="KW-0808">Transferase</keyword>
<evidence type="ECO:0000256" key="12">
    <source>
        <dbReference type="ARBA" id="ARBA00023137"/>
    </source>
</evidence>
<evidence type="ECO:0000313" key="20">
    <source>
        <dbReference type="Proteomes" id="UP000199120"/>
    </source>
</evidence>
<dbReference type="Pfam" id="PF23607">
    <property type="entry name" value="WZC_N"/>
    <property type="match status" value="1"/>
</dbReference>
<keyword evidence="14" id="KW-0175">Coiled coil</keyword>
<feature type="domain" description="Polysaccharide chain length determinant N-terminal" evidence="16">
    <location>
        <begin position="21"/>
        <end position="107"/>
    </location>
</feature>
<evidence type="ECO:0000259" key="16">
    <source>
        <dbReference type="Pfam" id="PF02706"/>
    </source>
</evidence>
<dbReference type="InterPro" id="IPR003856">
    <property type="entry name" value="LPS_length_determ_N"/>
</dbReference>
<comment type="subcellular location">
    <subcellularLocation>
        <location evidence="1">Cell inner membrane</location>
        <topology evidence="1">Multi-pass membrane protein</topology>
    </subcellularLocation>
</comment>
<dbReference type="AlphaFoldDB" id="A0A1H7JY52"/>
<evidence type="ECO:0000256" key="9">
    <source>
        <dbReference type="ARBA" id="ARBA00022840"/>
    </source>
</evidence>
<evidence type="ECO:0000256" key="4">
    <source>
        <dbReference type="ARBA" id="ARBA00022519"/>
    </source>
</evidence>
<dbReference type="InterPro" id="IPR027417">
    <property type="entry name" value="P-loop_NTPase"/>
</dbReference>
<sequence length="739" mass="80181">MNYPDMSVTTIDVEPSQGGNVRNYLDVLYQNRLLIAVITTVFLIAGVAYALFAEAVYQSDILIQVEENEGSSKNALTDLSSMFAVKTGASAQIEVLRSRMVLARAVDSTRLYLHAAPHYFPVVGKWVATHIGNLNYSGIGGYAWGSERIDMESLDVPERLHGAPLVVTVLGNGEYRLTEKKHNVDLRGRVGQMLRARVAGGELALMIRTLTGKPGARFDLRRDSRLASILALQNALLITEKGKDSDVIGVALQGADPNKIGEILNAVGSEYVRQNVSRTAEEAEKSIAFLDRQLPELKVQLEEAESRFNAFRAEHGTVDLNAEANSLLARSAEAQSKLADLQQQRTLLLERFTIEHPAVRSIDDQIADANGLVASLVVATKQLPPLEQGLLRLQRDVQVATDLYTNLLNSQEQLRLVKAGKVGNVRMVDSAIVPESPIRPKRMFAVIGALLSGLFISVATVLVKRAVVDRIGAAEEIELGTGLTVYAKVPRSKAQEQLTHALPSNAGTSLVLAHTSADDAAIESLRSFRSALEYALVDAPNRIVMLAGPTPVVGKSFVSVNLAAVIGSSGQRVLLVDTDLRRGGLHRYLGTTQSPGITELVIGGQQYDEVVHRSILPGVDFVACGAYGPNPGEVLMHRDFLAFMRRVESEYDVVLIDSPPVLPVADSGIVAKLAGTVFMVARHGVSSLADMREAARRFAQIGVPIRGVIFNDMSRPSRYGREYGTYGYTTHHNDAKARG</sequence>
<dbReference type="CDD" id="cd05387">
    <property type="entry name" value="BY-kinase"/>
    <property type="match status" value="1"/>
</dbReference>
<keyword evidence="7" id="KW-0547">Nucleotide-binding</keyword>
<dbReference type="Pfam" id="PF13807">
    <property type="entry name" value="GNVR"/>
    <property type="match status" value="1"/>
</dbReference>
<evidence type="ECO:0000313" key="19">
    <source>
        <dbReference type="EMBL" id="SEK79050.1"/>
    </source>
</evidence>
<evidence type="ECO:0000256" key="15">
    <source>
        <dbReference type="SAM" id="Phobius"/>
    </source>
</evidence>
<dbReference type="InterPro" id="IPR032807">
    <property type="entry name" value="GNVR"/>
</dbReference>
<evidence type="ECO:0000256" key="5">
    <source>
        <dbReference type="ARBA" id="ARBA00022679"/>
    </source>
</evidence>
<dbReference type="EMBL" id="FOAJ01000003">
    <property type="protein sequence ID" value="SEK79050.1"/>
    <property type="molecule type" value="Genomic_DNA"/>
</dbReference>
<keyword evidence="6 15" id="KW-0812">Transmembrane</keyword>
<accession>A0A1H7JY52</accession>
<evidence type="ECO:0000256" key="6">
    <source>
        <dbReference type="ARBA" id="ARBA00022692"/>
    </source>
</evidence>
<proteinExistence type="inferred from homology"/>
<evidence type="ECO:0000256" key="2">
    <source>
        <dbReference type="ARBA" id="ARBA00008883"/>
    </source>
</evidence>
<dbReference type="InterPro" id="IPR005700">
    <property type="entry name" value="EPS_ExoP-like"/>
</dbReference>
<dbReference type="STRING" id="416943.SAMN05445871_2175"/>
<evidence type="ECO:0000256" key="7">
    <source>
        <dbReference type="ARBA" id="ARBA00022741"/>
    </source>
</evidence>
<comment type="catalytic activity">
    <reaction evidence="13">
        <text>L-tyrosyl-[protein] + ATP = O-phospho-L-tyrosyl-[protein] + ADP + H(+)</text>
        <dbReference type="Rhea" id="RHEA:10596"/>
        <dbReference type="Rhea" id="RHEA-COMP:10136"/>
        <dbReference type="Rhea" id="RHEA-COMP:20101"/>
        <dbReference type="ChEBI" id="CHEBI:15378"/>
        <dbReference type="ChEBI" id="CHEBI:30616"/>
        <dbReference type="ChEBI" id="CHEBI:46858"/>
        <dbReference type="ChEBI" id="CHEBI:61978"/>
        <dbReference type="ChEBI" id="CHEBI:456216"/>
    </reaction>
</comment>
<dbReference type="RefSeq" id="WP_090544701.1">
    <property type="nucleotide sequence ID" value="NZ_FNSR01000001.1"/>
</dbReference>
<protein>
    <submittedName>
        <fullName evidence="19">Tyrosine-protein kinase Etk/Wzc</fullName>
    </submittedName>
</protein>
<keyword evidence="12" id="KW-0829">Tyrosine-protein kinase</keyword>
<feature type="transmembrane region" description="Helical" evidence="15">
    <location>
        <begin position="33"/>
        <end position="52"/>
    </location>
</feature>
<gene>
    <name evidence="19" type="ORF">SAMN05192542_103478</name>
</gene>
<dbReference type="Gene3D" id="3.40.50.300">
    <property type="entry name" value="P-loop containing nucleotide triphosphate hydrolases"/>
    <property type="match status" value="1"/>
</dbReference>
<feature type="domain" description="AAA" evidence="17">
    <location>
        <begin position="553"/>
        <end position="664"/>
    </location>
</feature>
<dbReference type="PANTHER" id="PTHR32309">
    <property type="entry name" value="TYROSINE-PROTEIN KINASE"/>
    <property type="match status" value="1"/>
</dbReference>
<name>A0A1H7JY52_9BURK</name>
<evidence type="ECO:0000259" key="18">
    <source>
        <dbReference type="Pfam" id="PF13807"/>
    </source>
</evidence>
<dbReference type="Pfam" id="PF13614">
    <property type="entry name" value="AAA_31"/>
    <property type="match status" value="1"/>
</dbReference>
<feature type="coiled-coil region" evidence="14">
    <location>
        <begin position="273"/>
        <end position="351"/>
    </location>
</feature>
<dbReference type="PANTHER" id="PTHR32309:SF32">
    <property type="entry name" value="TYROSINE-PROTEIN KINASE ETK-RELATED"/>
    <property type="match status" value="1"/>
</dbReference>
<dbReference type="InterPro" id="IPR005702">
    <property type="entry name" value="Wzc-like_C"/>
</dbReference>
<evidence type="ECO:0000256" key="1">
    <source>
        <dbReference type="ARBA" id="ARBA00004429"/>
    </source>
</evidence>
<keyword evidence="4" id="KW-0997">Cell inner membrane</keyword>
<evidence type="ECO:0000256" key="8">
    <source>
        <dbReference type="ARBA" id="ARBA00022777"/>
    </source>
</evidence>
<keyword evidence="3" id="KW-1003">Cell membrane</keyword>
<keyword evidence="11 15" id="KW-0472">Membrane</keyword>
<evidence type="ECO:0000256" key="3">
    <source>
        <dbReference type="ARBA" id="ARBA00022475"/>
    </source>
</evidence>
<comment type="similarity">
    <text evidence="2">Belongs to the etk/wzc family.</text>
</comment>
<keyword evidence="9" id="KW-0067">ATP-binding</keyword>
<dbReference type="InterPro" id="IPR025669">
    <property type="entry name" value="AAA_dom"/>
</dbReference>
<dbReference type="Proteomes" id="UP000199120">
    <property type="component" value="Unassembled WGS sequence"/>
</dbReference>
<dbReference type="OrthoDB" id="9808257at2"/>
<dbReference type="GO" id="GO:0004713">
    <property type="term" value="F:protein tyrosine kinase activity"/>
    <property type="evidence" value="ECO:0007669"/>
    <property type="project" value="TreeGrafter"/>
</dbReference>
<evidence type="ECO:0000256" key="10">
    <source>
        <dbReference type="ARBA" id="ARBA00022989"/>
    </source>
</evidence>
<feature type="domain" description="Tyrosine-protein kinase G-rich" evidence="18">
    <location>
        <begin position="386"/>
        <end position="466"/>
    </location>
</feature>